<accession>A0A151A1V2</accession>
<dbReference type="Gene3D" id="3.40.50.620">
    <property type="entry name" value="HUPs"/>
    <property type="match status" value="1"/>
</dbReference>
<dbReference type="CDD" id="cd06259">
    <property type="entry name" value="YdcF-like"/>
    <property type="match status" value="1"/>
</dbReference>
<dbReference type="InterPro" id="IPR051599">
    <property type="entry name" value="Cell_Envelope_Assoc"/>
</dbReference>
<dbReference type="Proteomes" id="UP000075418">
    <property type="component" value="Unassembled WGS sequence"/>
</dbReference>
<feature type="domain" description="DUF218" evidence="2">
    <location>
        <begin position="149"/>
        <end position="269"/>
    </location>
</feature>
<dbReference type="RefSeq" id="WP_061853583.1">
    <property type="nucleotide sequence ID" value="NZ_LUGM01000002.1"/>
</dbReference>
<proteinExistence type="predicted"/>
<keyword evidence="1" id="KW-0812">Transmembrane</keyword>
<dbReference type="PANTHER" id="PTHR30336">
    <property type="entry name" value="INNER MEMBRANE PROTEIN, PROBABLE PERMEASE"/>
    <property type="match status" value="1"/>
</dbReference>
<feature type="transmembrane region" description="Helical" evidence="1">
    <location>
        <begin position="87"/>
        <end position="107"/>
    </location>
</feature>
<dbReference type="GO" id="GO:0005886">
    <property type="term" value="C:plasma membrane"/>
    <property type="evidence" value="ECO:0007669"/>
    <property type="project" value="TreeGrafter"/>
</dbReference>
<keyword evidence="1" id="KW-1133">Transmembrane helix</keyword>
<evidence type="ECO:0000256" key="1">
    <source>
        <dbReference type="SAM" id="Phobius"/>
    </source>
</evidence>
<feature type="transmembrane region" description="Helical" evidence="1">
    <location>
        <begin position="54"/>
        <end position="75"/>
    </location>
</feature>
<dbReference type="EMBL" id="LUGM01000002">
    <property type="protein sequence ID" value="KYH13352.1"/>
    <property type="molecule type" value="Genomic_DNA"/>
</dbReference>
<dbReference type="InterPro" id="IPR014729">
    <property type="entry name" value="Rossmann-like_a/b/a_fold"/>
</dbReference>
<name>A0A151A1V2_9STAP</name>
<evidence type="ECO:0000313" key="4">
    <source>
        <dbReference type="Proteomes" id="UP000075418"/>
    </source>
</evidence>
<dbReference type="AlphaFoldDB" id="A0A151A1V2"/>
<keyword evidence="1" id="KW-0472">Membrane</keyword>
<dbReference type="Pfam" id="PF02698">
    <property type="entry name" value="DUF218"/>
    <property type="match status" value="1"/>
</dbReference>
<protein>
    <recommendedName>
        <fullName evidence="2">DUF218 domain-containing protein</fullName>
    </recommendedName>
</protein>
<dbReference type="GO" id="GO:0043164">
    <property type="term" value="P:Gram-negative-bacterium-type cell wall biogenesis"/>
    <property type="evidence" value="ECO:0007669"/>
    <property type="project" value="TreeGrafter"/>
</dbReference>
<organism evidence="3 4">
    <name type="scientific">Staphylococcus kloosii</name>
    <dbReference type="NCBI Taxonomy" id="29384"/>
    <lineage>
        <taxon>Bacteria</taxon>
        <taxon>Bacillati</taxon>
        <taxon>Bacillota</taxon>
        <taxon>Bacilli</taxon>
        <taxon>Bacillales</taxon>
        <taxon>Staphylococcaceae</taxon>
        <taxon>Staphylococcus</taxon>
    </lineage>
</organism>
<dbReference type="InterPro" id="IPR003848">
    <property type="entry name" value="DUF218"/>
</dbReference>
<reference evidence="3 4" key="1">
    <citation type="submission" date="2016-02" db="EMBL/GenBank/DDBJ databases">
        <title>Draft genome sequence of hydrocarbon degrading Staphylococcus saprophyticus Strain CNV2, isolated from crude-oil contaminated soil from Noonmati Oil Refinery, Guwahati, Assam, India.</title>
        <authorList>
            <person name="Mukherjee A."/>
            <person name="Chettri B."/>
            <person name="Langpoklakpam J."/>
            <person name="Singh A.K."/>
            <person name="Chattopadhyay D.J."/>
        </authorList>
    </citation>
    <scope>NUCLEOTIDE SEQUENCE [LARGE SCALE GENOMIC DNA]</scope>
    <source>
        <strain evidence="3 4">CNV2</strain>
    </source>
</reference>
<feature type="transmembrane region" description="Helical" evidence="1">
    <location>
        <begin position="29"/>
        <end position="48"/>
    </location>
</feature>
<feature type="transmembrane region" description="Helical" evidence="1">
    <location>
        <begin position="298"/>
        <end position="318"/>
    </location>
</feature>
<evidence type="ECO:0000313" key="3">
    <source>
        <dbReference type="EMBL" id="KYH13352.1"/>
    </source>
</evidence>
<sequence>MFLPTIILCIAIVLIFISLTLGQQYFISLNAYITVVIIGFISIAYHVWKDTFPIDLIITIIIGGILLHIKHRHLFKSNNSKLFLRRLYIIVIKLCIFILACTYISLIPLFFNFVFLWLAAVGFSALFSLICYTIWSSSYADVSVKQHCDAILILGAGIFTEEVTPMLKDRLECALKLFQSNPTAQIIVSGGQGPDEPISEALAMQRYLIANDVPQHQIIMEDRSTSTYENIKYTKLLLINHISRNTKMICVTSQFHILRALRFGQKFNLKFKGLGSRTPYHFFEVALIRDYLALMYQYKAVLTIYFAALFILSFFALWSF</sequence>
<gene>
    <name evidence="3" type="ORF">A0131_00810</name>
</gene>
<evidence type="ECO:0000259" key="2">
    <source>
        <dbReference type="Pfam" id="PF02698"/>
    </source>
</evidence>
<dbReference type="PANTHER" id="PTHR30336:SF18">
    <property type="entry name" value="MEMBRANE PROTEIN"/>
    <property type="match status" value="1"/>
</dbReference>
<feature type="transmembrane region" description="Helical" evidence="1">
    <location>
        <begin position="113"/>
        <end position="135"/>
    </location>
</feature>
<feature type="transmembrane region" description="Helical" evidence="1">
    <location>
        <begin position="6"/>
        <end position="22"/>
    </location>
</feature>
<comment type="caution">
    <text evidence="3">The sequence shown here is derived from an EMBL/GenBank/DDBJ whole genome shotgun (WGS) entry which is preliminary data.</text>
</comment>
<dbReference type="GO" id="GO:0000270">
    <property type="term" value="P:peptidoglycan metabolic process"/>
    <property type="evidence" value="ECO:0007669"/>
    <property type="project" value="TreeGrafter"/>
</dbReference>